<dbReference type="EMBL" id="JACDUR010000004">
    <property type="protein sequence ID" value="MBA2892478.1"/>
    <property type="molecule type" value="Genomic_DNA"/>
</dbReference>
<dbReference type="Proteomes" id="UP000530928">
    <property type="component" value="Unassembled WGS sequence"/>
</dbReference>
<accession>A0A7W0HQZ4</accession>
<dbReference type="PANTHER" id="PTHR35400:SF3">
    <property type="entry name" value="SLL1072 PROTEIN"/>
    <property type="match status" value="1"/>
</dbReference>
<evidence type="ECO:0000259" key="1">
    <source>
        <dbReference type="Pfam" id="PF05685"/>
    </source>
</evidence>
<reference evidence="2 3" key="1">
    <citation type="submission" date="2020-07" db="EMBL/GenBank/DDBJ databases">
        <title>Genomic Encyclopedia of Type Strains, Phase IV (KMG-IV): sequencing the most valuable type-strain genomes for metagenomic binning, comparative biology and taxonomic classification.</title>
        <authorList>
            <person name="Goeker M."/>
        </authorList>
    </citation>
    <scope>NUCLEOTIDE SEQUENCE [LARGE SCALE GENOMIC DNA]</scope>
    <source>
        <strain evidence="2 3">DSM 45533</strain>
    </source>
</reference>
<organism evidence="2 3">
    <name type="scientific">Nonomuraea soli</name>
    <dbReference type="NCBI Taxonomy" id="1032476"/>
    <lineage>
        <taxon>Bacteria</taxon>
        <taxon>Bacillati</taxon>
        <taxon>Actinomycetota</taxon>
        <taxon>Actinomycetes</taxon>
        <taxon>Streptosporangiales</taxon>
        <taxon>Streptosporangiaceae</taxon>
        <taxon>Nonomuraea</taxon>
    </lineage>
</organism>
<keyword evidence="2" id="KW-0255">Endonuclease</keyword>
<keyword evidence="2" id="KW-0540">Nuclease</keyword>
<keyword evidence="2" id="KW-0378">Hydrolase</keyword>
<name>A0A7W0HQZ4_9ACTN</name>
<proteinExistence type="predicted"/>
<evidence type="ECO:0000313" key="2">
    <source>
        <dbReference type="EMBL" id="MBA2892478.1"/>
    </source>
</evidence>
<dbReference type="GO" id="GO:0004519">
    <property type="term" value="F:endonuclease activity"/>
    <property type="evidence" value="ECO:0007669"/>
    <property type="project" value="UniProtKB-KW"/>
</dbReference>
<sequence>MWLEGTLDDYLHVPDGSRVEIIDGEIVVSVAPGVPHAYIAETICKAVYRREFENPGYPWRALQGPQLDFMAWEDGYIPDIMLLDHDLLKDAVEARSARLVPDQAEVIVEITSQGNARRDRPGKGTGKWCAYARAEVPYYLLVDLDPKVAATTLYSIPDAASAAYLHEEVWPFGEAIALPDPLNLRIPTDTWLPWD</sequence>
<dbReference type="InterPro" id="IPR008538">
    <property type="entry name" value="Uma2"/>
</dbReference>
<dbReference type="Pfam" id="PF05685">
    <property type="entry name" value="Uma2"/>
    <property type="match status" value="1"/>
</dbReference>
<comment type="caution">
    <text evidence="2">The sequence shown here is derived from an EMBL/GenBank/DDBJ whole genome shotgun (WGS) entry which is preliminary data.</text>
</comment>
<dbReference type="RefSeq" id="WP_181611249.1">
    <property type="nucleotide sequence ID" value="NZ_BAABAM010000003.1"/>
</dbReference>
<dbReference type="Gene3D" id="3.90.1570.10">
    <property type="entry name" value="tt1808, chain A"/>
    <property type="match status" value="1"/>
</dbReference>
<feature type="domain" description="Putative restriction endonuclease" evidence="1">
    <location>
        <begin position="8"/>
        <end position="184"/>
    </location>
</feature>
<keyword evidence="3" id="KW-1185">Reference proteome</keyword>
<dbReference type="PANTHER" id="PTHR35400">
    <property type="entry name" value="SLR1083 PROTEIN"/>
    <property type="match status" value="1"/>
</dbReference>
<evidence type="ECO:0000313" key="3">
    <source>
        <dbReference type="Proteomes" id="UP000530928"/>
    </source>
</evidence>
<protein>
    <submittedName>
        <fullName evidence="2">Uma2 family endonuclease</fullName>
    </submittedName>
</protein>
<dbReference type="InterPro" id="IPR012296">
    <property type="entry name" value="Nuclease_put_TT1808"/>
</dbReference>
<dbReference type="AlphaFoldDB" id="A0A7W0HQZ4"/>
<dbReference type="SUPFAM" id="SSF52980">
    <property type="entry name" value="Restriction endonuclease-like"/>
    <property type="match status" value="1"/>
</dbReference>
<dbReference type="CDD" id="cd06260">
    <property type="entry name" value="DUF820-like"/>
    <property type="match status" value="1"/>
</dbReference>
<dbReference type="InterPro" id="IPR011335">
    <property type="entry name" value="Restrct_endonuc-II-like"/>
</dbReference>
<gene>
    <name evidence="2" type="ORF">HNR30_003832</name>
</gene>